<keyword evidence="2" id="KW-0548">Nucleotidyltransferase</keyword>
<evidence type="ECO:0000256" key="1">
    <source>
        <dbReference type="ARBA" id="ARBA00022679"/>
    </source>
</evidence>
<keyword evidence="4" id="KW-0051">Antiviral defense</keyword>
<dbReference type="AlphaFoldDB" id="A0A096F6W1"/>
<keyword evidence="3" id="KW-0547">Nucleotide-binding</keyword>
<dbReference type="Pfam" id="PF26305">
    <property type="entry name" value="CD_NTase_C"/>
    <property type="match status" value="1"/>
</dbReference>
<organism evidence="6 7">
    <name type="scientific">Comamonas testosteroni</name>
    <name type="common">Pseudomonas testosteroni</name>
    <dbReference type="NCBI Taxonomy" id="285"/>
    <lineage>
        <taxon>Bacteria</taxon>
        <taxon>Pseudomonadati</taxon>
        <taxon>Pseudomonadota</taxon>
        <taxon>Betaproteobacteria</taxon>
        <taxon>Burkholderiales</taxon>
        <taxon>Comamonadaceae</taxon>
        <taxon>Comamonas</taxon>
    </lineage>
</organism>
<comment type="caution">
    <text evidence="6">The sequence shown here is derived from an EMBL/GenBank/DDBJ whole genome shotgun (WGS) entry which is preliminary data.</text>
</comment>
<evidence type="ECO:0000313" key="6">
    <source>
        <dbReference type="EMBL" id="KGH25473.1"/>
    </source>
</evidence>
<feature type="domain" description="cGAS/DncV-like nucleotidyltransferase C-terminal helical" evidence="5">
    <location>
        <begin position="22"/>
        <end position="122"/>
    </location>
</feature>
<dbReference type="Proteomes" id="UP000029553">
    <property type="component" value="Unassembled WGS sequence"/>
</dbReference>
<dbReference type="EMBL" id="AWOR01000083">
    <property type="protein sequence ID" value="KGH25473.1"/>
    <property type="molecule type" value="Genomic_DNA"/>
</dbReference>
<evidence type="ECO:0000256" key="2">
    <source>
        <dbReference type="ARBA" id="ARBA00022695"/>
    </source>
</evidence>
<gene>
    <name evidence="6" type="ORF">P353_24980</name>
</gene>
<proteinExistence type="predicted"/>
<keyword evidence="1" id="KW-0808">Transferase</keyword>
<reference evidence="6 7" key="1">
    <citation type="submission" date="2013-09" db="EMBL/GenBank/DDBJ databases">
        <title>High correlation between genotypes and phenotypes of environmental bacteria Comamonas testosteroni strains.</title>
        <authorList>
            <person name="Liu L."/>
            <person name="Zhu W."/>
            <person name="Xia X."/>
            <person name="Xu B."/>
            <person name="Luo M."/>
            <person name="Wang G."/>
        </authorList>
    </citation>
    <scope>NUCLEOTIDE SEQUENCE [LARGE SCALE GENOMIC DNA]</scope>
    <source>
        <strain evidence="6 7">JL40</strain>
    </source>
</reference>
<accession>A0A096F6W1</accession>
<evidence type="ECO:0000259" key="5">
    <source>
        <dbReference type="Pfam" id="PF26305"/>
    </source>
</evidence>
<sequence>MEVLDKKKCEFNDNMPFLVQYNINNKDELTFGGCKKAIRLLKTLRADADDEIDFSSFNIMSIIYNMDNGELRHQRLYEGALIVSINNWLNYLGANLQVLRSLDAVDGSRKVIQSSKDEAEFQLLRSELNDLVEQISVEIAPEVGQLLREPVLRNYAFY</sequence>
<dbReference type="InterPro" id="IPR058909">
    <property type="entry name" value="CD_NTase_C"/>
</dbReference>
<evidence type="ECO:0000313" key="7">
    <source>
        <dbReference type="Proteomes" id="UP000029553"/>
    </source>
</evidence>
<evidence type="ECO:0000256" key="3">
    <source>
        <dbReference type="ARBA" id="ARBA00022741"/>
    </source>
</evidence>
<evidence type="ECO:0000256" key="4">
    <source>
        <dbReference type="ARBA" id="ARBA00023118"/>
    </source>
</evidence>
<name>A0A096F6W1_COMTE</name>
<protein>
    <recommendedName>
        <fullName evidence="5">cGAS/DncV-like nucleotidyltransferase C-terminal helical domain-containing protein</fullName>
    </recommendedName>
</protein>